<name>A0A126V0W7_9RHOB</name>
<dbReference type="STRING" id="1579316.RC74_11430"/>
<gene>
    <name evidence="2" type="ORF">RC74_11430</name>
</gene>
<evidence type="ECO:0000313" key="3">
    <source>
        <dbReference type="Proteomes" id="UP000070371"/>
    </source>
</evidence>
<organism evidence="2 3">
    <name type="scientific">Falsihalocynthiibacter arcticus</name>
    <dbReference type="NCBI Taxonomy" id="1579316"/>
    <lineage>
        <taxon>Bacteria</taxon>
        <taxon>Pseudomonadati</taxon>
        <taxon>Pseudomonadota</taxon>
        <taxon>Alphaproteobacteria</taxon>
        <taxon>Rhodobacterales</taxon>
        <taxon>Roseobacteraceae</taxon>
        <taxon>Falsihalocynthiibacter</taxon>
    </lineage>
</organism>
<dbReference type="KEGG" id="hat:RC74_11430"/>
<evidence type="ECO:0000256" key="1">
    <source>
        <dbReference type="SAM" id="Phobius"/>
    </source>
</evidence>
<dbReference type="OrthoDB" id="9892603at2"/>
<reference evidence="2 3" key="1">
    <citation type="submission" date="2016-02" db="EMBL/GenBank/DDBJ databases">
        <title>Complete genome sequence of Halocynthiibacter arcticus PAMC 20958t from arctic marine sediment.</title>
        <authorList>
            <person name="Lee Y.M."/>
            <person name="Baek K."/>
            <person name="Lee H.K."/>
            <person name="Shin S.C."/>
        </authorList>
    </citation>
    <scope>NUCLEOTIDE SEQUENCE [LARGE SCALE GENOMIC DNA]</scope>
    <source>
        <strain evidence="2">PAMC 20958</strain>
    </source>
</reference>
<proteinExistence type="predicted"/>
<dbReference type="RefSeq" id="WP_062628223.1">
    <property type="nucleotide sequence ID" value="NZ_CP014327.1"/>
</dbReference>
<accession>A0A126V0W7</accession>
<keyword evidence="3" id="KW-1185">Reference proteome</keyword>
<keyword evidence="1" id="KW-1133">Transmembrane helix</keyword>
<keyword evidence="1" id="KW-0472">Membrane</keyword>
<dbReference type="AlphaFoldDB" id="A0A126V0W7"/>
<keyword evidence="1" id="KW-0812">Transmembrane</keyword>
<dbReference type="EMBL" id="CP014327">
    <property type="protein sequence ID" value="AML51797.1"/>
    <property type="molecule type" value="Genomic_DNA"/>
</dbReference>
<sequence>MTSIGLSHAKSRNFSTDASDAECVTLRGSLLCSALWGVARGIGTSSFRLFAAMFFATVIFLFTAGVALSDCVEDREATLVDRDALREITPCNLLVEAYRGGFGIGPGSFKKYSGTSLESFRYYLPIRMFLFRDATNSSGTFKKEFGYLLSALTYLSGDDLERISLYKTFILGEFWEHNYYPEGDPGFWVTQAIQEHISATSITDWKSVKCFVLADMPTLSVSDVIQTSAFKECAK</sequence>
<evidence type="ECO:0000313" key="2">
    <source>
        <dbReference type="EMBL" id="AML51797.1"/>
    </source>
</evidence>
<protein>
    <submittedName>
        <fullName evidence="2">Uncharacterized protein</fullName>
    </submittedName>
</protein>
<dbReference type="Proteomes" id="UP000070371">
    <property type="component" value="Chromosome"/>
</dbReference>
<feature type="transmembrane region" description="Helical" evidence="1">
    <location>
        <begin position="49"/>
        <end position="68"/>
    </location>
</feature>